<feature type="domain" description="Apple" evidence="14">
    <location>
        <begin position="555"/>
        <end position="588"/>
    </location>
</feature>
<dbReference type="InterPro" id="IPR029044">
    <property type="entry name" value="Nucleotide-diphossugar_trans"/>
</dbReference>
<keyword evidence="16" id="KW-1185">Reference proteome</keyword>
<proteinExistence type="inferred from homology"/>
<dbReference type="InterPro" id="IPR003859">
    <property type="entry name" value="Galactosyl_T"/>
</dbReference>
<evidence type="ECO:0000313" key="16">
    <source>
        <dbReference type="Proteomes" id="UP001209878"/>
    </source>
</evidence>
<dbReference type="GO" id="GO:0033842">
    <property type="term" value="F:N-acetyl-beta-glucosaminyl-derivative 4-beta-N-acetylgalactosaminyltransferase activity"/>
    <property type="evidence" value="ECO:0007669"/>
    <property type="project" value="TreeGrafter"/>
</dbReference>
<evidence type="ECO:0000256" key="7">
    <source>
        <dbReference type="ARBA" id="ARBA00022968"/>
    </source>
</evidence>
<keyword evidence="7" id="KW-0735">Signal-anchor</keyword>
<dbReference type="SUPFAM" id="SSF53448">
    <property type="entry name" value="Nucleotide-diphospho-sugar transferases"/>
    <property type="match status" value="1"/>
</dbReference>
<dbReference type="GO" id="GO:0008378">
    <property type="term" value="F:galactosyltransferase activity"/>
    <property type="evidence" value="ECO:0007669"/>
    <property type="project" value="TreeGrafter"/>
</dbReference>
<evidence type="ECO:0000256" key="5">
    <source>
        <dbReference type="ARBA" id="ARBA00022679"/>
    </source>
</evidence>
<accession>A0AAD9P2M1</accession>
<feature type="domain" description="Apple" evidence="14">
    <location>
        <begin position="625"/>
        <end position="664"/>
    </location>
</feature>
<evidence type="ECO:0000259" key="12">
    <source>
        <dbReference type="Pfam" id="PF02709"/>
    </source>
</evidence>
<evidence type="ECO:0000256" key="3">
    <source>
        <dbReference type="ARBA" id="ARBA00005735"/>
    </source>
</evidence>
<evidence type="ECO:0000313" key="15">
    <source>
        <dbReference type="EMBL" id="KAK2186982.1"/>
    </source>
</evidence>
<dbReference type="InterPro" id="IPR027791">
    <property type="entry name" value="Galactosyl_T_C"/>
</dbReference>
<evidence type="ECO:0000256" key="4">
    <source>
        <dbReference type="ARBA" id="ARBA00022676"/>
    </source>
</evidence>
<evidence type="ECO:0000256" key="2">
    <source>
        <dbReference type="ARBA" id="ARBA00004922"/>
    </source>
</evidence>
<dbReference type="PANTHER" id="PTHR19300:SF57">
    <property type="entry name" value="BETA-1,4-N-ACETYLGALACTOSAMINYLTRANSFERASE"/>
    <property type="match status" value="1"/>
</dbReference>
<keyword evidence="5" id="KW-0808">Transferase</keyword>
<keyword evidence="10" id="KW-0325">Glycoprotein</keyword>
<dbReference type="GO" id="GO:0016020">
    <property type="term" value="C:membrane"/>
    <property type="evidence" value="ECO:0007669"/>
    <property type="project" value="UniProtKB-SubCell"/>
</dbReference>
<keyword evidence="9 11" id="KW-0472">Membrane</keyword>
<evidence type="ECO:0000256" key="1">
    <source>
        <dbReference type="ARBA" id="ARBA00004606"/>
    </source>
</evidence>
<evidence type="ECO:0008006" key="17">
    <source>
        <dbReference type="Google" id="ProtNLM"/>
    </source>
</evidence>
<comment type="similarity">
    <text evidence="3">Belongs to the glycosyltransferase 7 family.</text>
</comment>
<dbReference type="Pfam" id="PF02709">
    <property type="entry name" value="Glyco_transf_7C"/>
    <property type="match status" value="1"/>
</dbReference>
<dbReference type="GO" id="GO:0006688">
    <property type="term" value="P:glycosphingolipid biosynthetic process"/>
    <property type="evidence" value="ECO:0007669"/>
    <property type="project" value="TreeGrafter"/>
</dbReference>
<reference evidence="15" key="1">
    <citation type="journal article" date="2023" name="Mol. Biol. Evol.">
        <title>Third-Generation Sequencing Reveals the Adaptive Role of the Epigenome in Three Deep-Sea Polychaetes.</title>
        <authorList>
            <person name="Perez M."/>
            <person name="Aroh O."/>
            <person name="Sun Y."/>
            <person name="Lan Y."/>
            <person name="Juniper S.K."/>
            <person name="Young C.R."/>
            <person name="Angers B."/>
            <person name="Qian P.Y."/>
        </authorList>
    </citation>
    <scope>NUCLEOTIDE SEQUENCE</scope>
    <source>
        <strain evidence="15">R07B-5</strain>
    </source>
</reference>
<dbReference type="PANTHER" id="PTHR19300">
    <property type="entry name" value="BETA-1,4-GALACTOSYLTRANSFERASE"/>
    <property type="match status" value="1"/>
</dbReference>
<feature type="domain" description="Galactosyltransferase N-terminal" evidence="13">
    <location>
        <begin position="182"/>
        <end position="310"/>
    </location>
</feature>
<protein>
    <recommendedName>
        <fullName evidence="17">Beta-1,4-N-acetylgalactosaminyltransferase bre-4</fullName>
    </recommendedName>
</protein>
<dbReference type="InterPro" id="IPR027995">
    <property type="entry name" value="Galactosyl_T_N"/>
</dbReference>
<dbReference type="Gene3D" id="3.50.4.10">
    <property type="entry name" value="Hepatocyte Growth Factor"/>
    <property type="match status" value="1"/>
</dbReference>
<gene>
    <name evidence="15" type="ORF">NP493_181g00056</name>
</gene>
<comment type="pathway">
    <text evidence="2">Protein modification; protein glycosylation.</text>
</comment>
<dbReference type="CDD" id="cd00899">
    <property type="entry name" value="b4GalT"/>
    <property type="match status" value="1"/>
</dbReference>
<feature type="domain" description="Apple" evidence="14">
    <location>
        <begin position="468"/>
        <end position="498"/>
    </location>
</feature>
<dbReference type="EMBL" id="JAODUO010000181">
    <property type="protein sequence ID" value="KAK2186982.1"/>
    <property type="molecule type" value="Genomic_DNA"/>
</dbReference>
<dbReference type="Proteomes" id="UP001209878">
    <property type="component" value="Unassembled WGS sequence"/>
</dbReference>
<evidence type="ECO:0000256" key="9">
    <source>
        <dbReference type="ARBA" id="ARBA00023136"/>
    </source>
</evidence>
<dbReference type="InterPro" id="IPR003609">
    <property type="entry name" value="Pan_app"/>
</dbReference>
<organism evidence="15 16">
    <name type="scientific">Ridgeia piscesae</name>
    <name type="common">Tubeworm</name>
    <dbReference type="NCBI Taxonomy" id="27915"/>
    <lineage>
        <taxon>Eukaryota</taxon>
        <taxon>Metazoa</taxon>
        <taxon>Spiralia</taxon>
        <taxon>Lophotrochozoa</taxon>
        <taxon>Annelida</taxon>
        <taxon>Polychaeta</taxon>
        <taxon>Sedentaria</taxon>
        <taxon>Canalipalpata</taxon>
        <taxon>Sabellida</taxon>
        <taxon>Siboglinidae</taxon>
        <taxon>Ridgeia</taxon>
    </lineage>
</organism>
<feature type="transmembrane region" description="Helical" evidence="11">
    <location>
        <begin position="688"/>
        <end position="706"/>
    </location>
</feature>
<keyword evidence="8 11" id="KW-1133">Transmembrane helix</keyword>
<dbReference type="AlphaFoldDB" id="A0AAD9P2M1"/>
<evidence type="ECO:0000256" key="11">
    <source>
        <dbReference type="SAM" id="Phobius"/>
    </source>
</evidence>
<dbReference type="PRINTS" id="PR02050">
    <property type="entry name" value="B14GALTRFASE"/>
</dbReference>
<keyword evidence="4" id="KW-0328">Glycosyltransferase</keyword>
<dbReference type="Pfam" id="PF14295">
    <property type="entry name" value="PAN_4"/>
    <property type="match status" value="3"/>
</dbReference>
<evidence type="ECO:0000256" key="6">
    <source>
        <dbReference type="ARBA" id="ARBA00022692"/>
    </source>
</evidence>
<evidence type="ECO:0000259" key="13">
    <source>
        <dbReference type="Pfam" id="PF13733"/>
    </source>
</evidence>
<keyword evidence="6 11" id="KW-0812">Transmembrane</keyword>
<dbReference type="GO" id="GO:0005794">
    <property type="term" value="C:Golgi apparatus"/>
    <property type="evidence" value="ECO:0007669"/>
    <property type="project" value="TreeGrafter"/>
</dbReference>
<sequence length="724" mass="82143">MLDTADVRLQPATMMTSSSLLRPEAAQQPIQYVQLSPWPCRVPARCFRVSHIVYMLTLCICFQTFFFLAYHNGSSGDAAKRTLRYDEELHAPPPPNASVAGELVTYAPVRNITRWRRAWRREARKFLRKYEAACAAGWPAPDGSNMTNLTSFPVAAALRANVADAALKSGRTINVTSQLPLCPCVPSGLKGQLEISIDAQPVAHELARVTTGGRWKPTGCRARQRVAIIVPYRDREQHLQLFLRHMHPVLQRQMLEYRIFVVEQALPTVFNKASMMNIGYRIARSMFHFDCVVFHDVDMLTEDDRNFYTCADQPRHAGAYIDKYGYRLVYKDVFGGVTTFTNEQFLLVNGFSNVFYGWGGEDDDMLKRVLARGFTITRYPQTVARYKMIKHTGDQRNPYNFYGFMYNKYGIDQYEQDGVKNVEYTIHNVNNKSLYTWIYASIDTPLNNFTVYHGGCAENSIMLLEVPLADCARVCDGHDRCIAFVYSRAGCLLKADTCEFTYSADSQYLYVKKSFNGRPPIRLPGKQETGVLEYYSARMGECDVPALATFDLLVDSCAMACAENDRCVGFRHLNSSVEWDRPLGLCVLQSETCLQTNPKFGAMTYTKGKVSVLGQYSHRRGSCIGGDIKGMPLSLVSCAHACDALPECVGFVYVPAHRKMCWLKRQMCQRTKAVRGATVYVRAKSWHLLWWTLFFVTFVVLVAIVSRVSRGWCLRIVTLDFIPR</sequence>
<evidence type="ECO:0000256" key="8">
    <source>
        <dbReference type="ARBA" id="ARBA00022989"/>
    </source>
</evidence>
<name>A0AAD9P2M1_RIDPI</name>
<dbReference type="Gene3D" id="3.90.550.10">
    <property type="entry name" value="Spore Coat Polysaccharide Biosynthesis Protein SpsA, Chain A"/>
    <property type="match status" value="1"/>
</dbReference>
<evidence type="ECO:0000256" key="10">
    <source>
        <dbReference type="ARBA" id="ARBA00023180"/>
    </source>
</evidence>
<dbReference type="Pfam" id="PF13733">
    <property type="entry name" value="Glyco_transf_7N"/>
    <property type="match status" value="1"/>
</dbReference>
<feature type="domain" description="Galactosyltransferase C-terminal" evidence="12">
    <location>
        <begin position="315"/>
        <end position="392"/>
    </location>
</feature>
<evidence type="ECO:0000259" key="14">
    <source>
        <dbReference type="Pfam" id="PF14295"/>
    </source>
</evidence>
<dbReference type="GO" id="GO:0005975">
    <property type="term" value="P:carbohydrate metabolic process"/>
    <property type="evidence" value="ECO:0007669"/>
    <property type="project" value="InterPro"/>
</dbReference>
<comment type="caution">
    <text evidence="15">The sequence shown here is derived from an EMBL/GenBank/DDBJ whole genome shotgun (WGS) entry which is preliminary data.</text>
</comment>
<comment type="subcellular location">
    <subcellularLocation>
        <location evidence="1">Membrane</location>
        <topology evidence="1">Single-pass type II membrane protein</topology>
    </subcellularLocation>
</comment>
<feature type="transmembrane region" description="Helical" evidence="11">
    <location>
        <begin position="51"/>
        <end position="70"/>
    </location>
</feature>